<dbReference type="Proteomes" id="UP001286313">
    <property type="component" value="Unassembled WGS sequence"/>
</dbReference>
<comment type="caution">
    <text evidence="2">The sequence shown here is derived from an EMBL/GenBank/DDBJ whole genome shotgun (WGS) entry which is preliminary data.</text>
</comment>
<gene>
    <name evidence="2" type="ORF">Pcinc_034836</name>
</gene>
<accession>A0AAE1BXS0</accession>
<organism evidence="2 3">
    <name type="scientific">Petrolisthes cinctipes</name>
    <name type="common">Flat porcelain crab</name>
    <dbReference type="NCBI Taxonomy" id="88211"/>
    <lineage>
        <taxon>Eukaryota</taxon>
        <taxon>Metazoa</taxon>
        <taxon>Ecdysozoa</taxon>
        <taxon>Arthropoda</taxon>
        <taxon>Crustacea</taxon>
        <taxon>Multicrustacea</taxon>
        <taxon>Malacostraca</taxon>
        <taxon>Eumalacostraca</taxon>
        <taxon>Eucarida</taxon>
        <taxon>Decapoda</taxon>
        <taxon>Pleocyemata</taxon>
        <taxon>Anomura</taxon>
        <taxon>Galatheoidea</taxon>
        <taxon>Porcellanidae</taxon>
        <taxon>Petrolisthes</taxon>
    </lineage>
</organism>
<feature type="region of interest" description="Disordered" evidence="1">
    <location>
        <begin position="45"/>
        <end position="66"/>
    </location>
</feature>
<feature type="region of interest" description="Disordered" evidence="1">
    <location>
        <begin position="1"/>
        <end position="27"/>
    </location>
</feature>
<protein>
    <submittedName>
        <fullName evidence="2">Uncharacterized protein</fullName>
    </submittedName>
</protein>
<evidence type="ECO:0000313" key="2">
    <source>
        <dbReference type="EMBL" id="KAK3859013.1"/>
    </source>
</evidence>
<dbReference type="AlphaFoldDB" id="A0AAE1BXS0"/>
<evidence type="ECO:0000256" key="1">
    <source>
        <dbReference type="SAM" id="MobiDB-lite"/>
    </source>
</evidence>
<feature type="compositionally biased region" description="Basic and acidic residues" evidence="1">
    <location>
        <begin position="1"/>
        <end position="11"/>
    </location>
</feature>
<dbReference type="EMBL" id="JAWQEG010005142">
    <property type="protein sequence ID" value="KAK3859013.1"/>
    <property type="molecule type" value="Genomic_DNA"/>
</dbReference>
<evidence type="ECO:0000313" key="3">
    <source>
        <dbReference type="Proteomes" id="UP001286313"/>
    </source>
</evidence>
<name>A0AAE1BXS0_PETCI</name>
<reference evidence="2" key="1">
    <citation type="submission" date="2023-10" db="EMBL/GenBank/DDBJ databases">
        <title>Genome assemblies of two species of porcelain crab, Petrolisthes cinctipes and Petrolisthes manimaculis (Anomura: Porcellanidae).</title>
        <authorList>
            <person name="Angst P."/>
        </authorList>
    </citation>
    <scope>NUCLEOTIDE SEQUENCE</scope>
    <source>
        <strain evidence="2">PB745_01</strain>
        <tissue evidence="2">Gill</tissue>
    </source>
</reference>
<keyword evidence="3" id="KW-1185">Reference proteome</keyword>
<feature type="compositionally biased region" description="Basic residues" evidence="1">
    <location>
        <begin position="12"/>
        <end position="23"/>
    </location>
</feature>
<sequence>MDDPGVFERRTSKSRKKHHHQHRTPIGFDVRQRLINYIWTSEGEAGVKVTGSHDPSDDDSSPEPCGRLLPTVHLSIQSSPPPHTNPHLRQIILTPTPHLYTHTKSASNHIEII</sequence>
<proteinExistence type="predicted"/>